<organism evidence="1 2">
    <name type="scientific">Trifolium pratense</name>
    <name type="common">Red clover</name>
    <dbReference type="NCBI Taxonomy" id="57577"/>
    <lineage>
        <taxon>Eukaryota</taxon>
        <taxon>Viridiplantae</taxon>
        <taxon>Streptophyta</taxon>
        <taxon>Embryophyta</taxon>
        <taxon>Tracheophyta</taxon>
        <taxon>Spermatophyta</taxon>
        <taxon>Magnoliopsida</taxon>
        <taxon>eudicotyledons</taxon>
        <taxon>Gunneridae</taxon>
        <taxon>Pentapetalae</taxon>
        <taxon>rosids</taxon>
        <taxon>fabids</taxon>
        <taxon>Fabales</taxon>
        <taxon>Fabaceae</taxon>
        <taxon>Papilionoideae</taxon>
        <taxon>50 kb inversion clade</taxon>
        <taxon>NPAAA clade</taxon>
        <taxon>Hologalegina</taxon>
        <taxon>IRL clade</taxon>
        <taxon>Trifolieae</taxon>
        <taxon>Trifolium</taxon>
    </lineage>
</organism>
<reference evidence="1" key="1">
    <citation type="submission" date="2023-10" db="EMBL/GenBank/DDBJ databases">
        <authorList>
            <person name="Rodriguez Cubillos JULIANA M."/>
            <person name="De Vega J."/>
        </authorList>
    </citation>
    <scope>NUCLEOTIDE SEQUENCE</scope>
</reference>
<gene>
    <name evidence="1" type="ORF">MILVUS5_LOCUS29515</name>
</gene>
<protein>
    <submittedName>
        <fullName evidence="1">Uncharacterized protein</fullName>
    </submittedName>
</protein>
<proteinExistence type="predicted"/>
<comment type="caution">
    <text evidence="1">The sequence shown here is derived from an EMBL/GenBank/DDBJ whole genome shotgun (WGS) entry which is preliminary data.</text>
</comment>
<accession>A0ACB0L7X3</accession>
<dbReference type="EMBL" id="CASHSV030000409">
    <property type="protein sequence ID" value="CAJ2664259.1"/>
    <property type="molecule type" value="Genomic_DNA"/>
</dbReference>
<evidence type="ECO:0000313" key="1">
    <source>
        <dbReference type="EMBL" id="CAJ2664259.1"/>
    </source>
</evidence>
<name>A0ACB0L7X3_TRIPR</name>
<dbReference type="Proteomes" id="UP001177021">
    <property type="component" value="Unassembled WGS sequence"/>
</dbReference>
<keyword evidence="2" id="KW-1185">Reference proteome</keyword>
<sequence>MRGLNMEYYQPIMVMVLIQFIYSGMTLGTRIGLLEGMSPRVFVVYRHAFATIFLAPIAYLSGRNSASYSLNLRSFYLIFLTSLIGITLNQNLYFEGLYLVPSSIASAMTNLIPAITFVIASFVGMEKVNIQSLRTIAKIVGTLICVSGAVSIALLKGPKLLNVEKIPSKSTMDTILRSDDDNWLLGCLYLLGSNVAYSIWIILQVPAYASHPNYISLSAWMCLMTTLQSLVVTLFLEPDLNSWKINTLLQFGCILYSGIMGSGVSFFLQAWCISRRGPLFSAMFAPVFTLFVTVMAALLLHEEIYIGSLIGAIGVVIGLYIVLWGKAEDVIEKTEIFDNESCGKTHSKIDLEEPLLIDESTIH</sequence>
<evidence type="ECO:0000313" key="2">
    <source>
        <dbReference type="Proteomes" id="UP001177021"/>
    </source>
</evidence>